<dbReference type="EMBL" id="JAGSPA010000001">
    <property type="protein sequence ID" value="MBV7255637.1"/>
    <property type="molecule type" value="Genomic_DNA"/>
</dbReference>
<evidence type="ECO:0000313" key="2">
    <source>
        <dbReference type="EMBL" id="MBV7255637.1"/>
    </source>
</evidence>
<organism evidence="2 3">
    <name type="scientific">Pacificimonas pallii</name>
    <dbReference type="NCBI Taxonomy" id="2827236"/>
    <lineage>
        <taxon>Bacteria</taxon>
        <taxon>Pseudomonadati</taxon>
        <taxon>Pseudomonadota</taxon>
        <taxon>Alphaproteobacteria</taxon>
        <taxon>Sphingomonadales</taxon>
        <taxon>Sphingosinicellaceae</taxon>
        <taxon>Pacificimonas</taxon>
    </lineage>
</organism>
<evidence type="ECO:0000256" key="1">
    <source>
        <dbReference type="SAM" id="SignalP"/>
    </source>
</evidence>
<evidence type="ECO:0008006" key="4">
    <source>
        <dbReference type="Google" id="ProtNLM"/>
    </source>
</evidence>
<dbReference type="RefSeq" id="WP_218443986.1">
    <property type="nucleotide sequence ID" value="NZ_JAGSPA010000001.1"/>
</dbReference>
<feature type="signal peptide" evidence="1">
    <location>
        <begin position="1"/>
        <end position="24"/>
    </location>
</feature>
<name>A0ABS6SB45_9SPHN</name>
<accession>A0ABS6SB45</accession>
<feature type="chain" id="PRO_5046229541" description="TPR repeat protein" evidence="1">
    <location>
        <begin position="25"/>
        <end position="257"/>
    </location>
</feature>
<keyword evidence="3" id="KW-1185">Reference proteome</keyword>
<protein>
    <recommendedName>
        <fullName evidence="4">TPR repeat protein</fullName>
    </recommendedName>
</protein>
<evidence type="ECO:0000313" key="3">
    <source>
        <dbReference type="Proteomes" id="UP000722336"/>
    </source>
</evidence>
<reference evidence="2 3" key="1">
    <citation type="submission" date="2021-04" db="EMBL/GenBank/DDBJ databases">
        <authorList>
            <person name="Pira H."/>
            <person name="Risdian C."/>
            <person name="Wink J."/>
        </authorList>
    </citation>
    <scope>NUCLEOTIDE SEQUENCE [LARGE SCALE GENOMIC DNA]</scope>
    <source>
        <strain evidence="2 3">WHA3</strain>
    </source>
</reference>
<comment type="caution">
    <text evidence="2">The sequence shown here is derived from an EMBL/GenBank/DDBJ whole genome shotgun (WGS) entry which is preliminary data.</text>
</comment>
<keyword evidence="1" id="KW-0732">Signal</keyword>
<sequence length="257" mass="26819">MSGRKLPLVMMAALSLGLAVPAGAMSVQELYAAGNYAAAAKAARGDETAANLTLGARSTLVRAAYQADSKDEALMLIADAEADADTALHLAPGNAAALLQKAAAIGYRAQLTKSPSLGKRALRLMVQAANADPRDAFAQAAIGGWHSGAIGTLGKFIAGGVVGAKSDRAVEAFEKAIRLDGRDPTYRVFYAVGMVEIGKEDEAEKLRAILAPAARAKPRDAFERMMKAQAAMLLALVDDEDKFEDAAKAAKPFAKFL</sequence>
<proteinExistence type="predicted"/>
<dbReference type="Proteomes" id="UP000722336">
    <property type="component" value="Unassembled WGS sequence"/>
</dbReference>
<gene>
    <name evidence="2" type="ORF">KCG44_02425</name>
</gene>